<dbReference type="GO" id="GO:0008360">
    <property type="term" value="P:regulation of cell shape"/>
    <property type="evidence" value="ECO:0007669"/>
    <property type="project" value="UniProtKB-KW"/>
</dbReference>
<accession>J3VR63</accession>
<evidence type="ECO:0000256" key="3">
    <source>
        <dbReference type="ARBA" id="ARBA00022960"/>
    </source>
</evidence>
<dbReference type="Gene3D" id="2.40.10.350">
    <property type="entry name" value="Rod shape-determining protein MreC, domain 2"/>
    <property type="match status" value="1"/>
</dbReference>
<keyword evidence="9" id="KW-1185">Reference proteome</keyword>
<dbReference type="FunFam" id="2.40.10.350:FF:000001">
    <property type="entry name" value="Cell shape-determining protein MreC"/>
    <property type="match status" value="1"/>
</dbReference>
<evidence type="ECO:0000256" key="4">
    <source>
        <dbReference type="PIRNR" id="PIRNR038471"/>
    </source>
</evidence>
<dbReference type="InterPro" id="IPR007221">
    <property type="entry name" value="MreC"/>
</dbReference>
<dbReference type="PIRSF" id="PIRSF038471">
    <property type="entry name" value="MreC"/>
    <property type="match status" value="1"/>
</dbReference>
<evidence type="ECO:0000256" key="2">
    <source>
        <dbReference type="ARBA" id="ARBA00013855"/>
    </source>
</evidence>
<dbReference type="AlphaFoldDB" id="J3VR63"/>
<dbReference type="KEGG" id="sect:A359_00170"/>
<gene>
    <name evidence="8" type="ORF">A359_00170</name>
</gene>
<dbReference type="OrthoDB" id="9808025at2"/>
<feature type="coiled-coil region" evidence="5">
    <location>
        <begin position="63"/>
        <end position="107"/>
    </location>
</feature>
<dbReference type="PATRIC" id="fig|1199245.3.peg.19"/>
<evidence type="ECO:0000259" key="7">
    <source>
        <dbReference type="Pfam" id="PF04085"/>
    </source>
</evidence>
<protein>
    <recommendedName>
        <fullName evidence="2 4">Cell shape-determining protein MreC</fullName>
    </recommendedName>
    <alternativeName>
        <fullName evidence="4">Cell shape protein MreC</fullName>
    </alternativeName>
</protein>
<proteinExistence type="inferred from homology"/>
<dbReference type="PANTHER" id="PTHR34138:SF1">
    <property type="entry name" value="CELL SHAPE-DETERMINING PROTEIN MREC"/>
    <property type="match status" value="1"/>
</dbReference>
<evidence type="ECO:0000256" key="6">
    <source>
        <dbReference type="SAM" id="Phobius"/>
    </source>
</evidence>
<feature type="transmembrane region" description="Helical" evidence="6">
    <location>
        <begin position="12"/>
        <end position="32"/>
    </location>
</feature>
<dbReference type="STRING" id="1199245.A359_00170"/>
<comment type="function">
    <text evidence="4">Involved in formation and maintenance of cell shape.</text>
</comment>
<keyword evidence="6" id="KW-0812">Transmembrane</keyword>
<dbReference type="FunFam" id="2.40.10.340:FF:000001">
    <property type="entry name" value="Cell shape-determining protein MreC"/>
    <property type="match status" value="1"/>
</dbReference>
<sequence precursor="true">MKPIFSKDPSLQLRLFLAMMAAIAAIMADSWLERFVKIRTYMDTAVSPFYFLANGSRQMLDNLSQILANRAQLALENRALRQKLLLKNSEQQLLGQYREENARLRELLGSPLRQDEQKMITQVIFTSSNPYSDQVVIDKGLNHGVYVGQPIISDKGLVGQVIATSQLTSRVMLICDASHALPTQVLRNDIRVIVAGHGCNEDLQLEHLPRHTDIRIGDMLVTSGLGGRFPEGYPVAVVSSVTIDTHRAYTVIRARPTASLQRLRYLLLLWGGGEAALRRDEITGLYTTSGLSPESQQDTVNPSVSFLQRYPGNR</sequence>
<evidence type="ECO:0000256" key="1">
    <source>
        <dbReference type="ARBA" id="ARBA00009369"/>
    </source>
</evidence>
<feature type="domain" description="Rod shape-determining protein MreC beta-barrel core" evidence="7">
    <location>
        <begin position="123"/>
        <end position="270"/>
    </location>
</feature>
<evidence type="ECO:0000256" key="5">
    <source>
        <dbReference type="SAM" id="Coils"/>
    </source>
</evidence>
<keyword evidence="6" id="KW-0472">Membrane</keyword>
<dbReference type="InterPro" id="IPR042175">
    <property type="entry name" value="Cell/Rod_MreC_2"/>
</dbReference>
<dbReference type="Pfam" id="PF04085">
    <property type="entry name" value="MreC"/>
    <property type="match status" value="1"/>
</dbReference>
<keyword evidence="6" id="KW-1133">Transmembrane helix</keyword>
<name>J3VR63_9ENTR</name>
<evidence type="ECO:0000313" key="9">
    <source>
        <dbReference type="Proteomes" id="UP000003936"/>
    </source>
</evidence>
<dbReference type="NCBIfam" id="TIGR00219">
    <property type="entry name" value="mreC"/>
    <property type="match status" value="1"/>
</dbReference>
<dbReference type="Proteomes" id="UP000003936">
    <property type="component" value="Chromosome"/>
</dbReference>
<comment type="similarity">
    <text evidence="1 4">Belongs to the MreC family.</text>
</comment>
<keyword evidence="3 4" id="KW-0133">Cell shape</keyword>
<dbReference type="PANTHER" id="PTHR34138">
    <property type="entry name" value="CELL SHAPE-DETERMINING PROTEIN MREC"/>
    <property type="match status" value="1"/>
</dbReference>
<evidence type="ECO:0000313" key="8">
    <source>
        <dbReference type="EMBL" id="AFP84426.1"/>
    </source>
</evidence>
<dbReference type="HOGENOM" id="CLU_042663_2_0_6"/>
<dbReference type="Gene3D" id="2.40.10.340">
    <property type="entry name" value="Rod shape-determining protein MreC, domain 1"/>
    <property type="match status" value="1"/>
</dbReference>
<dbReference type="RefSeq" id="WP_014887725.1">
    <property type="nucleotide sequence ID" value="NC_018419.1"/>
</dbReference>
<dbReference type="InterPro" id="IPR042177">
    <property type="entry name" value="Cell/Rod_1"/>
</dbReference>
<dbReference type="EMBL" id="CP003546">
    <property type="protein sequence ID" value="AFP84426.1"/>
    <property type="molecule type" value="Genomic_DNA"/>
</dbReference>
<dbReference type="GO" id="GO:0005886">
    <property type="term" value="C:plasma membrane"/>
    <property type="evidence" value="ECO:0007669"/>
    <property type="project" value="TreeGrafter"/>
</dbReference>
<organism evidence="8 9">
    <name type="scientific">secondary endosymbiont of Ctenarytaina eucalypti</name>
    <dbReference type="NCBI Taxonomy" id="1199245"/>
    <lineage>
        <taxon>Bacteria</taxon>
        <taxon>Pseudomonadati</taxon>
        <taxon>Pseudomonadota</taxon>
        <taxon>Gammaproteobacteria</taxon>
        <taxon>Enterobacterales</taxon>
        <taxon>Enterobacteriaceae</taxon>
        <taxon>aphid secondary symbionts</taxon>
    </lineage>
</organism>
<keyword evidence="5" id="KW-0175">Coiled coil</keyword>
<reference evidence="8 9" key="1">
    <citation type="journal article" date="2012" name="Mol. Biol. Evol.">
        <title>Genome reduction and co-evolution between the primary and secondary bacterial symbionts of psyllids.</title>
        <authorList>
            <person name="Sloan D.B."/>
            <person name="Moran N.A."/>
        </authorList>
    </citation>
    <scope>NUCLEOTIDE SEQUENCE [LARGE SCALE GENOMIC DNA]</scope>
    <source>
        <strain evidence="8">Ceuc_S</strain>
    </source>
</reference>
<dbReference type="InterPro" id="IPR055342">
    <property type="entry name" value="MreC_beta-barrel_core"/>
</dbReference>